<dbReference type="PANTHER" id="PTHR11362:SF82">
    <property type="entry name" value="PHOSPHATIDYLETHANOLAMINE-BINDING PROTEIN 4"/>
    <property type="match status" value="1"/>
</dbReference>
<dbReference type="InterPro" id="IPR035810">
    <property type="entry name" value="PEBP_euk"/>
</dbReference>
<keyword evidence="5" id="KW-1185">Reference proteome</keyword>
<dbReference type="InterPro" id="IPR012464">
    <property type="entry name" value="DUF1676"/>
</dbReference>
<accession>A0A9P9YWE2</accession>
<dbReference type="Pfam" id="PF07898">
    <property type="entry name" value="DUF1676"/>
    <property type="match status" value="1"/>
</dbReference>
<evidence type="ECO:0000313" key="4">
    <source>
        <dbReference type="EMBL" id="KAI8044343.1"/>
    </source>
</evidence>
<keyword evidence="2" id="KW-0812">Transmembrane</keyword>
<organism evidence="4 5">
    <name type="scientific">Drosophila gunungcola</name>
    <name type="common">fruit fly</name>
    <dbReference type="NCBI Taxonomy" id="103775"/>
    <lineage>
        <taxon>Eukaryota</taxon>
        <taxon>Metazoa</taxon>
        <taxon>Ecdysozoa</taxon>
        <taxon>Arthropoda</taxon>
        <taxon>Hexapoda</taxon>
        <taxon>Insecta</taxon>
        <taxon>Pterygota</taxon>
        <taxon>Neoptera</taxon>
        <taxon>Endopterygota</taxon>
        <taxon>Diptera</taxon>
        <taxon>Brachycera</taxon>
        <taxon>Muscomorpha</taxon>
        <taxon>Ephydroidea</taxon>
        <taxon>Drosophilidae</taxon>
        <taxon>Drosophila</taxon>
        <taxon>Sophophora</taxon>
    </lineage>
</organism>
<dbReference type="AlphaFoldDB" id="A0A9P9YWE2"/>
<sequence length="759" mass="84142">MAVRFSSLLAFACALLLVASTSVSGAAIDNAVTPRIHSSDELISTIVLSYLDTVANVEDEVSGRALSDDVIDKVIVDRLGRILNTNEMRLQLPQTFFAGSVISYRSDRGFDLELPKEEGRAEKKNKDKLFLPLLLLMKFKLKVIMPILLALIGLKATKALILSKIAIKLVLGFLIYNLIQKLGGMKMNMVPMPAPVPAMPSTTASSYDPSSWEPMSGGPYARWDSQNLAYSSYHPSSSSSYSSGSSSGSSGSSSSYSSFDTMLTILWIVLFWRFGPSLSLIVIRGNNHQSDTEVSKIMRTLDVIPDLIEIGPQEFLNVTYHGHVAAHGGKLLEPMQVRDEPSLKWPTAPENYYALLMVDPDVPNVITPTQREFLHWMVLNIPGNRLALGDVRVTYGGGLVVDMGGELTPTQVKDQPSVEWDADPNALYTLILTDPDAPSRKDPKFREWHHWLVVNIPGNQVDNGLVLTAYGSGLHRYVFLVYKQSQKLACNEPKIPKTSGDKRANFSTTKFMSKYKLGDPIAGNFFQAQWDEYVPKLYKQLSGKNSYRLEKSVCPTKMLLVLLPLMSCLLAVQAGSVEEVFRTHQVVPDVISEPPNQLLKVTYSNGLVAKDGVELTPTQVKDQPNVEWDAQPGEFYTLIMTDPDAPSRTEPTVREFKHWVLVNIAGNDLASGEPIAGYIGSGPPQGTGLHRYVFLLYKQSGKLEFDEERVSNKSRKDRPKFSASKFAKKHQLGNPIAGTFYQAQYDDYVPKLHKQLSAN</sequence>
<gene>
    <name evidence="4" type="ORF">M5D96_000499</name>
</gene>
<dbReference type="InterPro" id="IPR008914">
    <property type="entry name" value="PEBP"/>
</dbReference>
<dbReference type="FunFam" id="3.90.280.10:FF:000006">
    <property type="entry name" value="protein D3"/>
    <property type="match status" value="1"/>
</dbReference>
<dbReference type="CDD" id="cd00866">
    <property type="entry name" value="PEBP_euk"/>
    <property type="match status" value="2"/>
</dbReference>
<feature type="transmembrane region" description="Helical" evidence="2">
    <location>
        <begin position="159"/>
        <end position="179"/>
    </location>
</feature>
<reference evidence="4" key="1">
    <citation type="journal article" date="2023" name="Genome Biol. Evol.">
        <title>Long-read-based Genome Assembly of Drosophila gunungcola Reveals Fewer Chemosensory Genes in Flower-breeding Species.</title>
        <authorList>
            <person name="Negi A."/>
            <person name="Liao B.Y."/>
            <person name="Yeh S.D."/>
        </authorList>
    </citation>
    <scope>NUCLEOTIDE SEQUENCE</scope>
    <source>
        <strain evidence="4">Sukarami</strain>
    </source>
</reference>
<dbReference type="EMBL" id="JAMKOV010000001">
    <property type="protein sequence ID" value="KAI8044343.1"/>
    <property type="molecule type" value="Genomic_DNA"/>
</dbReference>
<keyword evidence="2" id="KW-1133">Transmembrane helix</keyword>
<dbReference type="Proteomes" id="UP001059596">
    <property type="component" value="Chromosome 3R"/>
</dbReference>
<dbReference type="SUPFAM" id="SSF49777">
    <property type="entry name" value="PEBP-like"/>
    <property type="match status" value="3"/>
</dbReference>
<protein>
    <submittedName>
        <fullName evidence="4">Uncharacterized protein</fullName>
    </submittedName>
</protein>
<dbReference type="PROSITE" id="PS01220">
    <property type="entry name" value="PBP"/>
    <property type="match status" value="3"/>
</dbReference>
<dbReference type="InterPro" id="IPR001858">
    <property type="entry name" value="Phosphatidylethanolamine-bd_CS"/>
</dbReference>
<evidence type="ECO:0000256" key="2">
    <source>
        <dbReference type="SAM" id="Phobius"/>
    </source>
</evidence>
<evidence type="ECO:0000256" key="3">
    <source>
        <dbReference type="SAM" id="SignalP"/>
    </source>
</evidence>
<proteinExistence type="inferred from homology"/>
<dbReference type="PANTHER" id="PTHR11362">
    <property type="entry name" value="PHOSPHATIDYLETHANOLAMINE-BINDING PROTEIN"/>
    <property type="match status" value="1"/>
</dbReference>
<comment type="caution">
    <text evidence="4">The sequence shown here is derived from an EMBL/GenBank/DDBJ whole genome shotgun (WGS) entry which is preliminary data.</text>
</comment>
<feature type="transmembrane region" description="Helical" evidence="2">
    <location>
        <begin position="129"/>
        <end position="152"/>
    </location>
</feature>
<dbReference type="Gene3D" id="3.90.280.10">
    <property type="entry name" value="PEBP-like"/>
    <property type="match status" value="3"/>
</dbReference>
<feature type="signal peptide" evidence="3">
    <location>
        <begin position="1"/>
        <end position="25"/>
    </location>
</feature>
<evidence type="ECO:0000313" key="5">
    <source>
        <dbReference type="Proteomes" id="UP001059596"/>
    </source>
</evidence>
<dbReference type="Pfam" id="PF01161">
    <property type="entry name" value="PBP"/>
    <property type="match status" value="3"/>
</dbReference>
<comment type="similarity">
    <text evidence="1">Belongs to the phosphatidylethanolamine-binding protein family.</text>
</comment>
<feature type="chain" id="PRO_5040458418" evidence="3">
    <location>
        <begin position="26"/>
        <end position="759"/>
    </location>
</feature>
<dbReference type="InterPro" id="IPR036610">
    <property type="entry name" value="PEBP-like_sf"/>
</dbReference>
<keyword evidence="3" id="KW-0732">Signal</keyword>
<evidence type="ECO:0000256" key="1">
    <source>
        <dbReference type="ARBA" id="ARBA00007091"/>
    </source>
</evidence>
<keyword evidence="2" id="KW-0472">Membrane</keyword>
<name>A0A9P9YWE2_9MUSC</name>